<dbReference type="Proteomes" id="UP000195305">
    <property type="component" value="Unassembled WGS sequence"/>
</dbReference>
<accession>A0A1Y4SWU9</accession>
<proteinExistence type="predicted"/>
<dbReference type="RefSeq" id="WP_087359008.1">
    <property type="nucleotide sequence ID" value="NZ_NFLJ01000031.1"/>
</dbReference>
<dbReference type="EMBL" id="NFLJ01000031">
    <property type="protein sequence ID" value="OUQ33412.1"/>
    <property type="molecule type" value="Genomic_DNA"/>
</dbReference>
<sequence>MGLFKKKKTVIDYDAVFKEQYKSVNQLTQQAHQEMDYVIKESLYEVIVEKYRELIELIDQGAHFDKEHFEALKDNAMKELQSIHQINEMNT</sequence>
<protein>
    <submittedName>
        <fullName evidence="1">Uncharacterized protein</fullName>
    </submittedName>
</protein>
<comment type="caution">
    <text evidence="1">The sequence shown here is derived from an EMBL/GenBank/DDBJ whole genome shotgun (WGS) entry which is preliminary data.</text>
</comment>
<evidence type="ECO:0000313" key="1">
    <source>
        <dbReference type="EMBL" id="OUQ33412.1"/>
    </source>
</evidence>
<dbReference type="OrthoDB" id="1647894at2"/>
<dbReference type="AlphaFoldDB" id="A0A1Y4SWU9"/>
<reference evidence="1 2" key="1">
    <citation type="journal article" date="2018" name="BMC Genomics">
        <title>Whole genome sequencing and function prediction of 133 gut anaerobes isolated from chicken caecum in pure cultures.</title>
        <authorList>
            <person name="Medvecky M."/>
            <person name="Cejkova D."/>
            <person name="Polansky O."/>
            <person name="Karasova D."/>
            <person name="Kubasova T."/>
            <person name="Cizek A."/>
            <person name="Rychlik I."/>
        </authorList>
    </citation>
    <scope>NUCLEOTIDE SEQUENCE [LARGE SCALE GENOMIC DNA]</scope>
    <source>
        <strain evidence="1 2">An13</strain>
    </source>
</reference>
<organism evidence="1 2">
    <name type="scientific">Massilimicrobiota timonensis</name>
    <dbReference type="NCBI Taxonomy" id="1776392"/>
    <lineage>
        <taxon>Bacteria</taxon>
        <taxon>Bacillati</taxon>
        <taxon>Bacillota</taxon>
        <taxon>Erysipelotrichia</taxon>
        <taxon>Erysipelotrichales</taxon>
        <taxon>Erysipelotrichaceae</taxon>
        <taxon>Massilimicrobiota</taxon>
    </lineage>
</organism>
<gene>
    <name evidence="1" type="ORF">B5E75_10480</name>
</gene>
<name>A0A1Y4SWU9_9FIRM</name>
<evidence type="ECO:0000313" key="2">
    <source>
        <dbReference type="Proteomes" id="UP000195305"/>
    </source>
</evidence>
<keyword evidence="2" id="KW-1185">Reference proteome</keyword>